<dbReference type="AlphaFoldDB" id="A0ABD5Z710"/>
<comment type="caution">
    <text evidence="2">The sequence shown here is derived from an EMBL/GenBank/DDBJ whole genome shotgun (WGS) entry which is preliminary data.</text>
</comment>
<dbReference type="RefSeq" id="WP_279527721.1">
    <property type="nucleotide sequence ID" value="NZ_CP122312.1"/>
</dbReference>
<reference evidence="2 3" key="1">
    <citation type="journal article" date="2019" name="Int. J. Syst. Evol. Microbiol.">
        <title>The Global Catalogue of Microorganisms (GCM) 10K type strain sequencing project: providing services to taxonomists for standard genome sequencing and annotation.</title>
        <authorList>
            <consortium name="The Broad Institute Genomics Platform"/>
            <consortium name="The Broad Institute Genome Sequencing Center for Infectious Disease"/>
            <person name="Wu L."/>
            <person name="Ma J."/>
        </authorList>
    </citation>
    <scope>NUCLEOTIDE SEQUENCE [LARGE SCALE GENOMIC DNA]</scope>
    <source>
        <strain evidence="2 3">XZGYJ-43</strain>
    </source>
</reference>
<evidence type="ECO:0000313" key="3">
    <source>
        <dbReference type="Proteomes" id="UP001596447"/>
    </source>
</evidence>
<feature type="transmembrane region" description="Helical" evidence="1">
    <location>
        <begin position="84"/>
        <end position="103"/>
    </location>
</feature>
<feature type="transmembrane region" description="Helical" evidence="1">
    <location>
        <begin position="12"/>
        <end position="34"/>
    </location>
</feature>
<name>A0ABD5Z710_9EURY</name>
<accession>A0ABD5Z710</accession>
<organism evidence="2 3">
    <name type="scientific">Halospeciosus flavus</name>
    <dbReference type="NCBI Taxonomy" id="3032283"/>
    <lineage>
        <taxon>Archaea</taxon>
        <taxon>Methanobacteriati</taxon>
        <taxon>Methanobacteriota</taxon>
        <taxon>Stenosarchaea group</taxon>
        <taxon>Halobacteria</taxon>
        <taxon>Halobacteriales</taxon>
        <taxon>Halobacteriaceae</taxon>
        <taxon>Halospeciosus</taxon>
    </lineage>
</organism>
<proteinExistence type="predicted"/>
<dbReference type="Proteomes" id="UP001596447">
    <property type="component" value="Unassembled WGS sequence"/>
</dbReference>
<keyword evidence="1" id="KW-0812">Transmembrane</keyword>
<evidence type="ECO:0000256" key="1">
    <source>
        <dbReference type="SAM" id="Phobius"/>
    </source>
</evidence>
<gene>
    <name evidence="2" type="ORF">ACFQJ9_16375</name>
</gene>
<dbReference type="EMBL" id="JBHTAR010000011">
    <property type="protein sequence ID" value="MFC7200960.1"/>
    <property type="molecule type" value="Genomic_DNA"/>
</dbReference>
<keyword evidence="1" id="KW-1133">Transmembrane helix</keyword>
<feature type="transmembrane region" description="Helical" evidence="1">
    <location>
        <begin position="40"/>
        <end position="63"/>
    </location>
</feature>
<keyword evidence="3" id="KW-1185">Reference proteome</keyword>
<protein>
    <submittedName>
        <fullName evidence="2">Uncharacterized protein</fullName>
    </submittedName>
</protein>
<sequence length="104" mass="10998">MENRDGDAVDPVPFGVVSATGVLVAYSFVPGYLLTFGVPLWAALLVATGTALGTAGFAYHRFVVTGRPADTPIEVPVAYRLERLFYGGLVVALLLATLSALHYL</sequence>
<keyword evidence="1" id="KW-0472">Membrane</keyword>
<evidence type="ECO:0000313" key="2">
    <source>
        <dbReference type="EMBL" id="MFC7200960.1"/>
    </source>
</evidence>